<dbReference type="Proteomes" id="UP000499080">
    <property type="component" value="Unassembled WGS sequence"/>
</dbReference>
<protein>
    <submittedName>
        <fullName evidence="1">Uncharacterized protein</fullName>
    </submittedName>
</protein>
<proteinExistence type="predicted"/>
<name>A0A4Y2RBT9_ARAVE</name>
<reference evidence="1 2" key="1">
    <citation type="journal article" date="2019" name="Sci. Rep.">
        <title>Orb-weaving spider Araneus ventricosus genome elucidates the spidroin gene catalogue.</title>
        <authorList>
            <person name="Kono N."/>
            <person name="Nakamura H."/>
            <person name="Ohtoshi R."/>
            <person name="Moran D.A.P."/>
            <person name="Shinohara A."/>
            <person name="Yoshida Y."/>
            <person name="Fujiwara M."/>
            <person name="Mori M."/>
            <person name="Tomita M."/>
            <person name="Arakawa K."/>
        </authorList>
    </citation>
    <scope>NUCLEOTIDE SEQUENCE [LARGE SCALE GENOMIC DNA]</scope>
</reference>
<gene>
    <name evidence="1" type="ORF">AVEN_256141_1</name>
</gene>
<accession>A0A4Y2RBT9</accession>
<evidence type="ECO:0000313" key="1">
    <source>
        <dbReference type="EMBL" id="GBN73222.1"/>
    </source>
</evidence>
<dbReference type="AlphaFoldDB" id="A0A4Y2RBT9"/>
<keyword evidence="2" id="KW-1185">Reference proteome</keyword>
<dbReference type="EMBL" id="BGPR01016493">
    <property type="protein sequence ID" value="GBN73222.1"/>
    <property type="molecule type" value="Genomic_DNA"/>
</dbReference>
<comment type="caution">
    <text evidence="1">The sequence shown here is derived from an EMBL/GenBank/DDBJ whole genome shotgun (WGS) entry which is preliminary data.</text>
</comment>
<evidence type="ECO:0000313" key="2">
    <source>
        <dbReference type="Proteomes" id="UP000499080"/>
    </source>
</evidence>
<organism evidence="1 2">
    <name type="scientific">Araneus ventricosus</name>
    <name type="common">Orbweaver spider</name>
    <name type="synonym">Epeira ventricosa</name>
    <dbReference type="NCBI Taxonomy" id="182803"/>
    <lineage>
        <taxon>Eukaryota</taxon>
        <taxon>Metazoa</taxon>
        <taxon>Ecdysozoa</taxon>
        <taxon>Arthropoda</taxon>
        <taxon>Chelicerata</taxon>
        <taxon>Arachnida</taxon>
        <taxon>Araneae</taxon>
        <taxon>Araneomorphae</taxon>
        <taxon>Entelegynae</taxon>
        <taxon>Araneoidea</taxon>
        <taxon>Araneidae</taxon>
        <taxon>Araneus</taxon>
    </lineage>
</organism>
<sequence length="150" mass="18170">MWVEEKTHIHIVHDCRYSNRSCRCKWKEHPYVRRGIKRSICRPKFISEFSLIDWINVFIYFLLLKWKGRQEISINRTVRRLQGFVEDIRWQRLCEKSREILDRQNAGNGYRLNRHDPLWKDIKELFPKAAATLRGKGAALKKYAKSHPLY</sequence>